<dbReference type="Proteomes" id="UP000789706">
    <property type="component" value="Unassembled WGS sequence"/>
</dbReference>
<proteinExistence type="predicted"/>
<dbReference type="EMBL" id="CAJVPK010000854">
    <property type="protein sequence ID" value="CAG8554599.1"/>
    <property type="molecule type" value="Genomic_DNA"/>
</dbReference>
<dbReference type="OrthoDB" id="412286at2759"/>
<reference evidence="1" key="1">
    <citation type="submission" date="2021-06" db="EMBL/GenBank/DDBJ databases">
        <authorList>
            <person name="Kallberg Y."/>
            <person name="Tangrot J."/>
            <person name="Rosling A."/>
        </authorList>
    </citation>
    <scope>NUCLEOTIDE SEQUENCE</scope>
    <source>
        <strain evidence="1">AZ414A</strain>
    </source>
</reference>
<keyword evidence="2" id="KW-1185">Reference proteome</keyword>
<gene>
    <name evidence="1" type="ORF">DEBURN_LOCUS7276</name>
</gene>
<protein>
    <submittedName>
        <fullName evidence="1">8255_t:CDS:1</fullName>
    </submittedName>
</protein>
<evidence type="ECO:0000313" key="1">
    <source>
        <dbReference type="EMBL" id="CAG8554599.1"/>
    </source>
</evidence>
<evidence type="ECO:0000313" key="2">
    <source>
        <dbReference type="Proteomes" id="UP000789706"/>
    </source>
</evidence>
<organism evidence="1 2">
    <name type="scientific">Diversispora eburnea</name>
    <dbReference type="NCBI Taxonomy" id="1213867"/>
    <lineage>
        <taxon>Eukaryota</taxon>
        <taxon>Fungi</taxon>
        <taxon>Fungi incertae sedis</taxon>
        <taxon>Mucoromycota</taxon>
        <taxon>Glomeromycotina</taxon>
        <taxon>Glomeromycetes</taxon>
        <taxon>Diversisporales</taxon>
        <taxon>Diversisporaceae</taxon>
        <taxon>Diversispora</taxon>
    </lineage>
</organism>
<dbReference type="InterPro" id="IPR042266">
    <property type="entry name" value="PPPDE_sf"/>
</dbReference>
<comment type="caution">
    <text evidence="1">The sequence shown here is derived from an EMBL/GenBank/DDBJ whole genome shotgun (WGS) entry which is preliminary data.</text>
</comment>
<sequence length="51" mass="5922">MDKEEIKNVIDELSMEWRGNTYNLLSSELCNRLVGKPAPKKNIIGLLIRYD</sequence>
<dbReference type="AlphaFoldDB" id="A0A9N9B6X5"/>
<accession>A0A9N9B6X5</accession>
<dbReference type="Gene3D" id="3.90.1720.30">
    <property type="entry name" value="PPPDE domains"/>
    <property type="match status" value="1"/>
</dbReference>
<name>A0A9N9B6X5_9GLOM</name>